<evidence type="ECO:0000313" key="2">
    <source>
        <dbReference type="Proteomes" id="UP000237271"/>
    </source>
</evidence>
<dbReference type="Proteomes" id="UP000237271">
    <property type="component" value="Unassembled WGS sequence"/>
</dbReference>
<comment type="caution">
    <text evidence="1">The sequence shown here is derived from an EMBL/GenBank/DDBJ whole genome shotgun (WGS) entry which is preliminary data.</text>
</comment>
<keyword evidence="1" id="KW-0548">Nucleotidyltransferase</keyword>
<keyword evidence="1" id="KW-0695">RNA-directed DNA polymerase</keyword>
<reference evidence="1 2" key="1">
    <citation type="journal article" date="2017" name="Genome Biol. Evol.">
        <title>Phytophthora megakarya and P. palmivora, closely related causal agents of cacao black pod rot, underwent increases in genome sizes and gene numbers by different mechanisms.</title>
        <authorList>
            <person name="Ali S.S."/>
            <person name="Shao J."/>
            <person name="Lary D.J."/>
            <person name="Kronmiller B."/>
            <person name="Shen D."/>
            <person name="Strem M.D."/>
            <person name="Amoako-Attah I."/>
            <person name="Akrofi A.Y."/>
            <person name="Begoude B.A."/>
            <person name="Ten Hoopen G.M."/>
            <person name="Coulibaly K."/>
            <person name="Kebe B.I."/>
            <person name="Melnick R.L."/>
            <person name="Guiltinan M.J."/>
            <person name="Tyler B.M."/>
            <person name="Meinhardt L.W."/>
            <person name="Bailey B.A."/>
        </authorList>
    </citation>
    <scope>NUCLEOTIDE SEQUENCE [LARGE SCALE GENOMIC DNA]</scope>
    <source>
        <strain evidence="2">sbr112.9</strain>
    </source>
</reference>
<proteinExistence type="predicted"/>
<organism evidence="1 2">
    <name type="scientific">Phytophthora palmivora</name>
    <dbReference type="NCBI Taxonomy" id="4796"/>
    <lineage>
        <taxon>Eukaryota</taxon>
        <taxon>Sar</taxon>
        <taxon>Stramenopiles</taxon>
        <taxon>Oomycota</taxon>
        <taxon>Peronosporomycetes</taxon>
        <taxon>Peronosporales</taxon>
        <taxon>Peronosporaceae</taxon>
        <taxon>Phytophthora</taxon>
    </lineage>
</organism>
<dbReference type="OrthoDB" id="126394at2759"/>
<name>A0A2P4XRA0_9STRA</name>
<dbReference type="AlphaFoldDB" id="A0A2P4XRA0"/>
<gene>
    <name evidence="1" type="ORF">PHPALM_15791</name>
</gene>
<keyword evidence="1" id="KW-0808">Transferase</keyword>
<evidence type="ECO:0000313" key="1">
    <source>
        <dbReference type="EMBL" id="POM68090.1"/>
    </source>
</evidence>
<keyword evidence="2" id="KW-1185">Reference proteome</keyword>
<accession>A0A2P4XRA0</accession>
<dbReference type="EMBL" id="NCKW01008411">
    <property type="protein sequence ID" value="POM68090.1"/>
    <property type="molecule type" value="Genomic_DNA"/>
</dbReference>
<dbReference type="GO" id="GO:0003964">
    <property type="term" value="F:RNA-directed DNA polymerase activity"/>
    <property type="evidence" value="ECO:0007669"/>
    <property type="project" value="UniProtKB-KW"/>
</dbReference>
<protein>
    <submittedName>
        <fullName evidence="1">Reverse transcriptase</fullName>
    </submittedName>
</protein>
<sequence length="78" mass="8900">MKTAAPSERNSHCKVQDDKSNLVILKVMTKSKRAGSLRVLVDSCASSNFVRHQSLPLLDFEEVKIPRSWKFDWQQVPS</sequence>